<evidence type="ECO:0008006" key="4">
    <source>
        <dbReference type="Google" id="ProtNLM"/>
    </source>
</evidence>
<evidence type="ECO:0000313" key="2">
    <source>
        <dbReference type="EMBL" id="GAX24593.1"/>
    </source>
</evidence>
<keyword evidence="1" id="KW-0472">Membrane</keyword>
<keyword evidence="1" id="KW-1133">Transmembrane helix</keyword>
<dbReference type="EMBL" id="BDSP01000211">
    <property type="protein sequence ID" value="GAX24593.1"/>
    <property type="molecule type" value="Genomic_DNA"/>
</dbReference>
<protein>
    <recommendedName>
        <fullName evidence="4">Peroxisomal biogenesis factor 3</fullName>
    </recommendedName>
</protein>
<feature type="transmembrane region" description="Helical" evidence="1">
    <location>
        <begin position="121"/>
        <end position="143"/>
    </location>
</feature>
<dbReference type="GO" id="GO:0005778">
    <property type="term" value="C:peroxisomal membrane"/>
    <property type="evidence" value="ECO:0007669"/>
    <property type="project" value="InterPro"/>
</dbReference>
<sequence>MENEQQQKRRGRSVVSNIVTTAAVAYSAYQLGSWAWNQYCSAGNHTKPENWKERRTRLRNCRLDVRRTLCRFLPTIRTIVEERIPTKGPTQALKALRADSGDSAKQEVLWEILRTRFLTRLLVTAYSYTLLSLILTVQVHYLASRRPEHGSSEHQHALRQTYEYFFETGMVSLIRTVERAVCECGDTDVRQCLSKQDVGAMIEAIRQQVEGIKRKRSLLRFIMSPAAYGLSDERSHLFDAMWDIMESPVMKDAESDALGFLFDKLQESGWGTAFEDASSKKPLASIIPMFKNSVNQIIQTNEDDLEYLTAIQDLPTVLELADVSFTPDSRR</sequence>
<name>A0A1Z5KE90_FISSO</name>
<organism evidence="2 3">
    <name type="scientific">Fistulifera solaris</name>
    <name type="common">Oleaginous diatom</name>
    <dbReference type="NCBI Taxonomy" id="1519565"/>
    <lineage>
        <taxon>Eukaryota</taxon>
        <taxon>Sar</taxon>
        <taxon>Stramenopiles</taxon>
        <taxon>Ochrophyta</taxon>
        <taxon>Bacillariophyta</taxon>
        <taxon>Bacillariophyceae</taxon>
        <taxon>Bacillariophycidae</taxon>
        <taxon>Naviculales</taxon>
        <taxon>Naviculaceae</taxon>
        <taxon>Fistulifera</taxon>
    </lineage>
</organism>
<dbReference type="AlphaFoldDB" id="A0A1Z5KE90"/>
<gene>
    <name evidence="2" type="ORF">FisN_4Hh111</name>
</gene>
<reference evidence="2 3" key="1">
    <citation type="journal article" date="2015" name="Plant Cell">
        <title>Oil accumulation by the oleaginous diatom Fistulifera solaris as revealed by the genome and transcriptome.</title>
        <authorList>
            <person name="Tanaka T."/>
            <person name="Maeda Y."/>
            <person name="Veluchamy A."/>
            <person name="Tanaka M."/>
            <person name="Abida H."/>
            <person name="Marechal E."/>
            <person name="Bowler C."/>
            <person name="Muto M."/>
            <person name="Sunaga Y."/>
            <person name="Tanaka M."/>
            <person name="Yoshino T."/>
            <person name="Taniguchi T."/>
            <person name="Fukuda Y."/>
            <person name="Nemoto M."/>
            <person name="Matsumoto M."/>
            <person name="Wong P.S."/>
            <person name="Aburatani S."/>
            <person name="Fujibuchi W."/>
        </authorList>
    </citation>
    <scope>NUCLEOTIDE SEQUENCE [LARGE SCALE GENOMIC DNA]</scope>
    <source>
        <strain evidence="2 3">JPCC DA0580</strain>
    </source>
</reference>
<evidence type="ECO:0000313" key="3">
    <source>
        <dbReference type="Proteomes" id="UP000198406"/>
    </source>
</evidence>
<proteinExistence type="predicted"/>
<dbReference type="PANTHER" id="PTHR28080:SF1">
    <property type="entry name" value="PEROXISOMAL BIOGENESIS FACTOR 3"/>
    <property type="match status" value="1"/>
</dbReference>
<accession>A0A1Z5KE90</accession>
<keyword evidence="3" id="KW-1185">Reference proteome</keyword>
<dbReference type="InParanoid" id="A0A1Z5KE90"/>
<comment type="caution">
    <text evidence="2">The sequence shown here is derived from an EMBL/GenBank/DDBJ whole genome shotgun (WGS) entry which is preliminary data.</text>
</comment>
<keyword evidence="1" id="KW-0812">Transmembrane</keyword>
<dbReference type="InterPro" id="IPR006966">
    <property type="entry name" value="Peroxin-3"/>
</dbReference>
<dbReference type="PANTHER" id="PTHR28080">
    <property type="entry name" value="PEROXISOMAL BIOGENESIS FACTOR 3"/>
    <property type="match status" value="1"/>
</dbReference>
<evidence type="ECO:0000256" key="1">
    <source>
        <dbReference type="SAM" id="Phobius"/>
    </source>
</evidence>
<dbReference type="OrthoDB" id="45930at2759"/>
<dbReference type="Proteomes" id="UP000198406">
    <property type="component" value="Unassembled WGS sequence"/>
</dbReference>
<dbReference type="GO" id="GO:0030674">
    <property type="term" value="F:protein-macromolecule adaptor activity"/>
    <property type="evidence" value="ECO:0007669"/>
    <property type="project" value="TreeGrafter"/>
</dbReference>
<dbReference type="GO" id="GO:0045046">
    <property type="term" value="P:protein import into peroxisome membrane"/>
    <property type="evidence" value="ECO:0007669"/>
    <property type="project" value="TreeGrafter"/>
</dbReference>